<dbReference type="Gene3D" id="1.10.1470.10">
    <property type="entry name" value="YjbJ"/>
    <property type="match status" value="1"/>
</dbReference>
<sequence>MGFGAQAQSPATSPAASAKQAPAKEGFRTWSWNKVSGNWKRMKGAVKERWGRLTHNDIRESQGRRETLNGYIQSRYGIDRDAADKQIDEWLKTLK</sequence>
<dbReference type="Proteomes" id="UP000194137">
    <property type="component" value="Chromosome"/>
</dbReference>
<dbReference type="KEGG" id="psin:CAK95_14650"/>
<gene>
    <name evidence="4" type="ORF">CAK95_14650</name>
</gene>
<feature type="domain" description="CsbD-like" evidence="3">
    <location>
        <begin position="33"/>
        <end position="84"/>
    </location>
</feature>
<dbReference type="STRING" id="1235591.CAK95_14650"/>
<reference evidence="4 5" key="1">
    <citation type="submission" date="2017-05" db="EMBL/GenBank/DDBJ databases">
        <title>Full genome sequence of Pseudorhodoplanes sinuspersici.</title>
        <authorList>
            <person name="Dastgheib S.M.M."/>
            <person name="Shavandi M."/>
            <person name="Tirandaz H."/>
        </authorList>
    </citation>
    <scope>NUCLEOTIDE SEQUENCE [LARGE SCALE GENOMIC DNA]</scope>
    <source>
        <strain evidence="4 5">RIPI110</strain>
    </source>
</reference>
<dbReference type="OrthoDB" id="9796058at2"/>
<dbReference type="SUPFAM" id="SSF69047">
    <property type="entry name" value="Hypothetical protein YjbJ"/>
    <property type="match status" value="1"/>
</dbReference>
<dbReference type="InterPro" id="IPR008462">
    <property type="entry name" value="CsbD"/>
</dbReference>
<feature type="region of interest" description="Disordered" evidence="2">
    <location>
        <begin position="1"/>
        <end position="24"/>
    </location>
</feature>
<keyword evidence="5" id="KW-1185">Reference proteome</keyword>
<protein>
    <recommendedName>
        <fullName evidence="3">CsbD-like domain-containing protein</fullName>
    </recommendedName>
</protein>
<evidence type="ECO:0000256" key="2">
    <source>
        <dbReference type="SAM" id="MobiDB-lite"/>
    </source>
</evidence>
<dbReference type="AlphaFoldDB" id="A0A1W6ZRY7"/>
<name>A0A1W6ZRY7_9HYPH</name>
<evidence type="ECO:0000313" key="5">
    <source>
        <dbReference type="Proteomes" id="UP000194137"/>
    </source>
</evidence>
<evidence type="ECO:0000256" key="1">
    <source>
        <dbReference type="ARBA" id="ARBA00009129"/>
    </source>
</evidence>
<dbReference type="Pfam" id="PF05532">
    <property type="entry name" value="CsbD"/>
    <property type="match status" value="1"/>
</dbReference>
<evidence type="ECO:0000313" key="4">
    <source>
        <dbReference type="EMBL" id="ARQ00179.1"/>
    </source>
</evidence>
<organism evidence="4 5">
    <name type="scientific">Pseudorhodoplanes sinuspersici</name>
    <dbReference type="NCBI Taxonomy" id="1235591"/>
    <lineage>
        <taxon>Bacteria</taxon>
        <taxon>Pseudomonadati</taxon>
        <taxon>Pseudomonadota</taxon>
        <taxon>Alphaproteobacteria</taxon>
        <taxon>Hyphomicrobiales</taxon>
        <taxon>Pseudorhodoplanes</taxon>
    </lineage>
</organism>
<comment type="similarity">
    <text evidence="1">Belongs to the UPF0337 (CsbD) family.</text>
</comment>
<evidence type="ECO:0000259" key="3">
    <source>
        <dbReference type="Pfam" id="PF05532"/>
    </source>
</evidence>
<proteinExistence type="inferred from homology"/>
<dbReference type="InterPro" id="IPR050423">
    <property type="entry name" value="UPF0337_stress_rsp"/>
</dbReference>
<dbReference type="PANTHER" id="PTHR34977">
    <property type="entry name" value="UPF0337 PROTEIN YJBJ"/>
    <property type="match status" value="1"/>
</dbReference>
<dbReference type="EMBL" id="CP021112">
    <property type="protein sequence ID" value="ARQ00179.1"/>
    <property type="molecule type" value="Genomic_DNA"/>
</dbReference>
<dbReference type="PANTHER" id="PTHR34977:SF1">
    <property type="entry name" value="UPF0337 PROTEIN YJBJ"/>
    <property type="match status" value="1"/>
</dbReference>
<accession>A0A1W6ZRY7</accession>
<dbReference type="InterPro" id="IPR036629">
    <property type="entry name" value="YjbJ_sf"/>
</dbReference>